<keyword evidence="1" id="KW-1133">Transmembrane helix</keyword>
<protein>
    <submittedName>
        <fullName evidence="2">Uncharacterized protein</fullName>
    </submittedName>
</protein>
<evidence type="ECO:0000313" key="3">
    <source>
        <dbReference type="Proteomes" id="UP000784294"/>
    </source>
</evidence>
<keyword evidence="1" id="KW-0812">Transmembrane</keyword>
<evidence type="ECO:0000256" key="1">
    <source>
        <dbReference type="SAM" id="Phobius"/>
    </source>
</evidence>
<sequence length="123" mass="13640">MYFAKASARSLCLLFNCNMGLSPATIVGIASGIIVLIGATGAVIGFIFSSKKAKITLTDPNVKITLRLLDKEVVYYFYYLSQEITHDTRRFKFALPTPEHILGLPCSSQWRTSCQTLHSSIFT</sequence>
<dbReference type="AlphaFoldDB" id="A0A448XA49"/>
<gene>
    <name evidence="2" type="ORF">PXEA_LOCUS25253</name>
</gene>
<dbReference type="EMBL" id="CAAALY010126808">
    <property type="protein sequence ID" value="VEL31813.1"/>
    <property type="molecule type" value="Genomic_DNA"/>
</dbReference>
<comment type="caution">
    <text evidence="2">The sequence shown here is derived from an EMBL/GenBank/DDBJ whole genome shotgun (WGS) entry which is preliminary data.</text>
</comment>
<accession>A0A448XA49</accession>
<proteinExistence type="predicted"/>
<evidence type="ECO:0000313" key="2">
    <source>
        <dbReference type="EMBL" id="VEL31813.1"/>
    </source>
</evidence>
<organism evidence="2 3">
    <name type="scientific">Protopolystoma xenopodis</name>
    <dbReference type="NCBI Taxonomy" id="117903"/>
    <lineage>
        <taxon>Eukaryota</taxon>
        <taxon>Metazoa</taxon>
        <taxon>Spiralia</taxon>
        <taxon>Lophotrochozoa</taxon>
        <taxon>Platyhelminthes</taxon>
        <taxon>Monogenea</taxon>
        <taxon>Polyopisthocotylea</taxon>
        <taxon>Polystomatidea</taxon>
        <taxon>Polystomatidae</taxon>
        <taxon>Protopolystoma</taxon>
    </lineage>
</organism>
<keyword evidence="1" id="KW-0472">Membrane</keyword>
<feature type="transmembrane region" description="Helical" evidence="1">
    <location>
        <begin position="24"/>
        <end position="48"/>
    </location>
</feature>
<name>A0A448XA49_9PLAT</name>
<dbReference type="Gene3D" id="2.40.30.10">
    <property type="entry name" value="Translation factors"/>
    <property type="match status" value="1"/>
</dbReference>
<keyword evidence="3" id="KW-1185">Reference proteome</keyword>
<dbReference type="Proteomes" id="UP000784294">
    <property type="component" value="Unassembled WGS sequence"/>
</dbReference>
<dbReference type="OrthoDB" id="432685at2759"/>
<reference evidence="2" key="1">
    <citation type="submission" date="2018-11" db="EMBL/GenBank/DDBJ databases">
        <authorList>
            <consortium name="Pathogen Informatics"/>
        </authorList>
    </citation>
    <scope>NUCLEOTIDE SEQUENCE</scope>
</reference>